<comment type="caution">
    <text evidence="10">The sequence shown here is derived from an EMBL/GenBank/DDBJ whole genome shotgun (WGS) entry which is preliminary data.</text>
</comment>
<comment type="similarity">
    <text evidence="1 9">Belongs to the eukaryotic ATPase B chain family.</text>
</comment>
<evidence type="ECO:0000313" key="11">
    <source>
        <dbReference type="Proteomes" id="UP000326759"/>
    </source>
</evidence>
<comment type="function">
    <text evidence="9">Subunit b, of the mitochondrial membrane ATP synthase complex (F(1)F(0) ATP synthase or Complex V) that produces ATP from ADP in the presence of a proton gradient across the membrane which is generated by electron transport complexes of the respiratory chain. ATP synthase complex consist of a soluble F(1) head domain - the catalytic core - and a membrane F(1) domain - the membrane proton channel. These two domains are linked by a central stalk rotating inside the F(1) region and a stationary peripheral stalk. During catalysis, ATP synthesis in the catalytic domain of F(1) is coupled via a rotary mechanism of the central stalk subunits to proton translocation. In vivo, can only synthesize ATP although its ATP hydrolase activity can be activated artificially in vitro. Part of the complex F(0) domain. Part of the complex F(0) domain and the peripheric stalk, which acts as a stator to hold the catalytic alpha(3)beta(3) subcomplex and subunit a/ATP6 static relative to the rotary elements.</text>
</comment>
<keyword evidence="8 9" id="KW-0472">Membrane</keyword>
<keyword evidence="3 9" id="KW-0138">CF(0)</keyword>
<evidence type="ECO:0000256" key="8">
    <source>
        <dbReference type="ARBA" id="ARBA00023136"/>
    </source>
</evidence>
<keyword evidence="5 9" id="KW-0999">Mitochondrion inner membrane</keyword>
<dbReference type="OrthoDB" id="67388at2759"/>
<evidence type="ECO:0000256" key="1">
    <source>
        <dbReference type="ARBA" id="ARBA00007479"/>
    </source>
</evidence>
<dbReference type="AlphaFoldDB" id="A0A5N5SZI7"/>
<protein>
    <recommendedName>
        <fullName evidence="9">ATP synthase subunit b</fullName>
    </recommendedName>
</protein>
<comment type="subunit">
    <text evidence="9">F-type ATPases have 2 components, CF(1) - the catalytic core - and CF(0) - the membrane proton channel. CF(1) and CF(0) have multiple subunits.</text>
</comment>
<organism evidence="10 11">
    <name type="scientific">Armadillidium nasatum</name>
    <dbReference type="NCBI Taxonomy" id="96803"/>
    <lineage>
        <taxon>Eukaryota</taxon>
        <taxon>Metazoa</taxon>
        <taxon>Ecdysozoa</taxon>
        <taxon>Arthropoda</taxon>
        <taxon>Crustacea</taxon>
        <taxon>Multicrustacea</taxon>
        <taxon>Malacostraca</taxon>
        <taxon>Eumalacostraca</taxon>
        <taxon>Peracarida</taxon>
        <taxon>Isopoda</taxon>
        <taxon>Oniscidea</taxon>
        <taxon>Crinocheta</taxon>
        <taxon>Armadillidiidae</taxon>
        <taxon>Armadillidium</taxon>
    </lineage>
</organism>
<evidence type="ECO:0000256" key="9">
    <source>
        <dbReference type="RuleBase" id="RU368017"/>
    </source>
</evidence>
<evidence type="ECO:0000256" key="7">
    <source>
        <dbReference type="ARBA" id="ARBA00023128"/>
    </source>
</evidence>
<keyword evidence="11" id="KW-1185">Reference proteome</keyword>
<keyword evidence="7 9" id="KW-0496">Mitochondrion</keyword>
<dbReference type="Gene3D" id="1.20.5.2210">
    <property type="match status" value="1"/>
</dbReference>
<proteinExistence type="inferred from homology"/>
<dbReference type="GO" id="GO:0005743">
    <property type="term" value="C:mitochondrial inner membrane"/>
    <property type="evidence" value="ECO:0007669"/>
    <property type="project" value="UniProtKB-SubCell"/>
</dbReference>
<name>A0A5N5SZI7_9CRUS</name>
<reference evidence="10 11" key="1">
    <citation type="journal article" date="2019" name="PLoS Biol.">
        <title>Sex chromosomes control vertical transmission of feminizing Wolbachia symbionts in an isopod.</title>
        <authorList>
            <person name="Becking T."/>
            <person name="Chebbi M.A."/>
            <person name="Giraud I."/>
            <person name="Moumen B."/>
            <person name="Laverre T."/>
            <person name="Caubet Y."/>
            <person name="Peccoud J."/>
            <person name="Gilbert C."/>
            <person name="Cordaux R."/>
        </authorList>
    </citation>
    <scope>NUCLEOTIDE SEQUENCE [LARGE SCALE GENOMIC DNA]</scope>
    <source>
        <strain evidence="10">ANa2</strain>
        <tissue evidence="10">Whole body excluding digestive tract and cuticle</tissue>
    </source>
</reference>
<evidence type="ECO:0000256" key="5">
    <source>
        <dbReference type="ARBA" id="ARBA00022792"/>
    </source>
</evidence>
<dbReference type="Proteomes" id="UP000326759">
    <property type="component" value="Unassembled WGS sequence"/>
</dbReference>
<keyword evidence="4 9" id="KW-0375">Hydrogen ion transport</keyword>
<evidence type="ECO:0000256" key="2">
    <source>
        <dbReference type="ARBA" id="ARBA00022448"/>
    </source>
</evidence>
<keyword evidence="6 9" id="KW-0406">Ion transport</keyword>
<dbReference type="InterPro" id="IPR008688">
    <property type="entry name" value="ATP_synth_Bsub_B/MI25"/>
</dbReference>
<accession>A0A5N5SZI7</accession>
<dbReference type="InterPro" id="IPR013837">
    <property type="entry name" value="ATP_synth_F0_suB"/>
</dbReference>
<sequence>MLSRLALRSVKINNGCLTIIRPSTSVTKSEDAQKAVTFERPKQLVYPGKVRIGFIPEEWFQFFYPKTGVTGPYVFGTSVLAYLFSKEIWVVEHEFVTGLSLGIFAVFCIKKFGPKVAEFLDKELDNTAQFELNGQTMLYDAKRENIGLQLEAAYRQRLVQIHSEVKKRLDYQLETTNVKTKLEQRHMVNWIVENVRKAITPDQENAALKQCLANLKTLSANA</sequence>
<dbReference type="Pfam" id="PF05405">
    <property type="entry name" value="Mt_ATP-synt_B"/>
    <property type="match status" value="2"/>
</dbReference>
<evidence type="ECO:0000256" key="4">
    <source>
        <dbReference type="ARBA" id="ARBA00022781"/>
    </source>
</evidence>
<dbReference type="GO" id="GO:0046933">
    <property type="term" value="F:proton-transporting ATP synthase activity, rotational mechanism"/>
    <property type="evidence" value="ECO:0007669"/>
    <property type="project" value="TreeGrafter"/>
</dbReference>
<evidence type="ECO:0000256" key="6">
    <source>
        <dbReference type="ARBA" id="ARBA00023065"/>
    </source>
</evidence>
<keyword evidence="2 9" id="KW-0813">Transport</keyword>
<dbReference type="EMBL" id="SEYY01018450">
    <property type="protein sequence ID" value="KAB7499345.1"/>
    <property type="molecule type" value="Genomic_DNA"/>
</dbReference>
<evidence type="ECO:0000256" key="3">
    <source>
        <dbReference type="ARBA" id="ARBA00022547"/>
    </source>
</evidence>
<dbReference type="PANTHER" id="PTHR12733">
    <property type="entry name" value="MITOCHONDRIAL ATP SYNTHASE B CHAIN"/>
    <property type="match status" value="1"/>
</dbReference>
<gene>
    <name evidence="10" type="primary">ATPsynB</name>
    <name evidence="10" type="ORF">Anas_02004</name>
</gene>
<evidence type="ECO:0000313" key="10">
    <source>
        <dbReference type="EMBL" id="KAB7499345.1"/>
    </source>
</evidence>
<dbReference type="PANTHER" id="PTHR12733:SF3">
    <property type="entry name" value="ATP SYNTHASE F(0) COMPLEX SUBUNIT B1, MITOCHONDRIAL"/>
    <property type="match status" value="1"/>
</dbReference>
<comment type="subcellular location">
    <subcellularLocation>
        <location evidence="9">Mitochondrion</location>
    </subcellularLocation>
    <subcellularLocation>
        <location evidence="9">Mitochondrion inner membrane</location>
    </subcellularLocation>
</comment>
<dbReference type="SUPFAM" id="SSF161060">
    <property type="entry name" value="ATP synthase B chain-like"/>
    <property type="match status" value="1"/>
</dbReference>
<dbReference type="GO" id="GO:0045259">
    <property type="term" value="C:proton-transporting ATP synthase complex"/>
    <property type="evidence" value="ECO:0007669"/>
    <property type="project" value="UniProtKB-KW"/>
</dbReference>